<feature type="domain" description="RNA polymerase sigma-70 region 2" evidence="5">
    <location>
        <begin position="28"/>
        <end position="91"/>
    </location>
</feature>
<keyword evidence="4" id="KW-0804">Transcription</keyword>
<dbReference type="SUPFAM" id="SSF88659">
    <property type="entry name" value="Sigma3 and sigma4 domains of RNA polymerase sigma factors"/>
    <property type="match status" value="1"/>
</dbReference>
<keyword evidence="3" id="KW-0731">Sigma factor</keyword>
<evidence type="ECO:0000256" key="3">
    <source>
        <dbReference type="ARBA" id="ARBA00023082"/>
    </source>
</evidence>
<dbReference type="Gene3D" id="1.10.1740.10">
    <property type="match status" value="1"/>
</dbReference>
<dbReference type="NCBIfam" id="TIGR02937">
    <property type="entry name" value="sigma70-ECF"/>
    <property type="match status" value="1"/>
</dbReference>
<protein>
    <submittedName>
        <fullName evidence="7">RNA polymerase sigma (SigX) subunit</fullName>
    </submittedName>
</protein>
<dbReference type="AlphaFoldDB" id="A0A4R6SV71"/>
<evidence type="ECO:0000256" key="1">
    <source>
        <dbReference type="ARBA" id="ARBA00010641"/>
    </source>
</evidence>
<dbReference type="Gene3D" id="1.10.10.10">
    <property type="entry name" value="Winged helix-like DNA-binding domain superfamily/Winged helix DNA-binding domain"/>
    <property type="match status" value="1"/>
</dbReference>
<dbReference type="GO" id="GO:0006352">
    <property type="term" value="P:DNA-templated transcription initiation"/>
    <property type="evidence" value="ECO:0007669"/>
    <property type="project" value="InterPro"/>
</dbReference>
<dbReference type="InterPro" id="IPR036388">
    <property type="entry name" value="WH-like_DNA-bd_sf"/>
</dbReference>
<proteinExistence type="inferred from homology"/>
<reference evidence="7 8" key="1">
    <citation type="submission" date="2019-03" db="EMBL/GenBank/DDBJ databases">
        <title>Genomic Encyclopedia of Archaeal and Bacterial Type Strains, Phase II (KMG-II): from individual species to whole genera.</title>
        <authorList>
            <person name="Goeker M."/>
        </authorList>
    </citation>
    <scope>NUCLEOTIDE SEQUENCE [LARGE SCALE GENOMIC DNA]</scope>
    <source>
        <strain evidence="7 8">DSM 19035</strain>
    </source>
</reference>
<name>A0A4R6SV71_9SPHI</name>
<gene>
    <name evidence="7" type="ORF">ATK78_3166</name>
</gene>
<dbReference type="GO" id="GO:0016987">
    <property type="term" value="F:sigma factor activity"/>
    <property type="evidence" value="ECO:0007669"/>
    <property type="project" value="UniProtKB-KW"/>
</dbReference>
<evidence type="ECO:0000259" key="6">
    <source>
        <dbReference type="Pfam" id="PF08281"/>
    </source>
</evidence>
<dbReference type="EMBL" id="SNYC01000005">
    <property type="protein sequence ID" value="TDQ08650.1"/>
    <property type="molecule type" value="Genomic_DNA"/>
</dbReference>
<dbReference type="Pfam" id="PF04542">
    <property type="entry name" value="Sigma70_r2"/>
    <property type="match status" value="1"/>
</dbReference>
<dbReference type="InterPro" id="IPR039425">
    <property type="entry name" value="RNA_pol_sigma-70-like"/>
</dbReference>
<accession>A0A4R6SV71</accession>
<comment type="similarity">
    <text evidence="1">Belongs to the sigma-70 factor family. ECF subfamily.</text>
</comment>
<evidence type="ECO:0000256" key="2">
    <source>
        <dbReference type="ARBA" id="ARBA00023015"/>
    </source>
</evidence>
<dbReference type="Pfam" id="PF08281">
    <property type="entry name" value="Sigma70_r4_2"/>
    <property type="match status" value="1"/>
</dbReference>
<keyword evidence="2" id="KW-0805">Transcription regulation</keyword>
<dbReference type="PANTHER" id="PTHR43133:SF46">
    <property type="entry name" value="RNA POLYMERASE SIGMA-70 FACTOR ECF SUBFAMILY"/>
    <property type="match status" value="1"/>
</dbReference>
<evidence type="ECO:0000313" key="7">
    <source>
        <dbReference type="EMBL" id="TDQ08650.1"/>
    </source>
</evidence>
<dbReference type="SUPFAM" id="SSF88946">
    <property type="entry name" value="Sigma2 domain of RNA polymerase sigma factors"/>
    <property type="match status" value="1"/>
</dbReference>
<feature type="domain" description="RNA polymerase sigma factor 70 region 4 type 2" evidence="6">
    <location>
        <begin position="128"/>
        <end position="175"/>
    </location>
</feature>
<dbReference type="RefSeq" id="WP_133577000.1">
    <property type="nucleotide sequence ID" value="NZ_SNYC01000005.1"/>
</dbReference>
<keyword evidence="8" id="KW-1185">Reference proteome</keyword>
<dbReference type="InterPro" id="IPR013325">
    <property type="entry name" value="RNA_pol_sigma_r2"/>
</dbReference>
<sequence>MQVHGLEGDKRLIKELQDDNVQAFQTIFNAYWKDLYKLSYYRLKDQNEAEDLVQDVFTDFWDKRHQIEIDTSLKSYLQGSVKYRIIRLFSRGNLHKTAIEHLIYRMTEIESTILDVLSHNDLERTISQTIHTFPKNMKDIFLLRAEEYTIKEIADALGLAEQSVKNNISDGLKRLRIALIKTDPDIKGSFYMLLAALMLEK</sequence>
<dbReference type="Proteomes" id="UP000295620">
    <property type="component" value="Unassembled WGS sequence"/>
</dbReference>
<comment type="caution">
    <text evidence="7">The sequence shown here is derived from an EMBL/GenBank/DDBJ whole genome shotgun (WGS) entry which is preliminary data.</text>
</comment>
<dbReference type="InterPro" id="IPR014284">
    <property type="entry name" value="RNA_pol_sigma-70_dom"/>
</dbReference>
<dbReference type="PANTHER" id="PTHR43133">
    <property type="entry name" value="RNA POLYMERASE ECF-TYPE SIGMA FACTO"/>
    <property type="match status" value="1"/>
</dbReference>
<dbReference type="InterPro" id="IPR007627">
    <property type="entry name" value="RNA_pol_sigma70_r2"/>
</dbReference>
<dbReference type="InterPro" id="IPR013249">
    <property type="entry name" value="RNA_pol_sigma70_r4_t2"/>
</dbReference>
<evidence type="ECO:0000313" key="8">
    <source>
        <dbReference type="Proteomes" id="UP000295620"/>
    </source>
</evidence>
<dbReference type="InterPro" id="IPR013324">
    <property type="entry name" value="RNA_pol_sigma_r3/r4-like"/>
</dbReference>
<dbReference type="OrthoDB" id="679904at2"/>
<evidence type="ECO:0000256" key="4">
    <source>
        <dbReference type="ARBA" id="ARBA00023163"/>
    </source>
</evidence>
<evidence type="ECO:0000259" key="5">
    <source>
        <dbReference type="Pfam" id="PF04542"/>
    </source>
</evidence>
<dbReference type="GO" id="GO:0003677">
    <property type="term" value="F:DNA binding"/>
    <property type="evidence" value="ECO:0007669"/>
    <property type="project" value="InterPro"/>
</dbReference>
<organism evidence="7 8">
    <name type="scientific">Pedobacter metabolipauper</name>
    <dbReference type="NCBI Taxonomy" id="425513"/>
    <lineage>
        <taxon>Bacteria</taxon>
        <taxon>Pseudomonadati</taxon>
        <taxon>Bacteroidota</taxon>
        <taxon>Sphingobacteriia</taxon>
        <taxon>Sphingobacteriales</taxon>
        <taxon>Sphingobacteriaceae</taxon>
        <taxon>Pedobacter</taxon>
    </lineage>
</organism>